<reference evidence="12 13" key="1">
    <citation type="journal article" date="2021" name="Elife">
        <title>Chloroplast acquisition without the gene transfer in kleptoplastic sea slugs, Plakobranchus ocellatus.</title>
        <authorList>
            <person name="Maeda T."/>
            <person name="Takahashi S."/>
            <person name="Yoshida T."/>
            <person name="Shimamura S."/>
            <person name="Takaki Y."/>
            <person name="Nagai Y."/>
            <person name="Toyoda A."/>
            <person name="Suzuki Y."/>
            <person name="Arimoto A."/>
            <person name="Ishii H."/>
            <person name="Satoh N."/>
            <person name="Nishiyama T."/>
            <person name="Hasebe M."/>
            <person name="Maruyama T."/>
            <person name="Minagawa J."/>
            <person name="Obokata J."/>
            <person name="Shigenobu S."/>
        </authorList>
    </citation>
    <scope>NUCLEOTIDE SEQUENCE [LARGE SCALE GENOMIC DNA]</scope>
</reference>
<protein>
    <submittedName>
        <fullName evidence="12">Solute carrier family 25 member 45</fullName>
    </submittedName>
</protein>
<evidence type="ECO:0000256" key="11">
    <source>
        <dbReference type="SAM" id="Phobius"/>
    </source>
</evidence>
<dbReference type="PANTHER" id="PTHR45624">
    <property type="entry name" value="MITOCHONDRIAL BASIC AMINO ACIDS TRANSPORTER-RELATED"/>
    <property type="match status" value="1"/>
</dbReference>
<evidence type="ECO:0000256" key="8">
    <source>
        <dbReference type="ARBA" id="ARBA00023136"/>
    </source>
</evidence>
<keyword evidence="4 9" id="KW-0812">Transmembrane</keyword>
<dbReference type="PROSITE" id="PS50920">
    <property type="entry name" value="SOLCAR"/>
    <property type="match status" value="1"/>
</dbReference>
<dbReference type="AlphaFoldDB" id="A0AAV4JYN3"/>
<keyword evidence="5" id="KW-0677">Repeat</keyword>
<dbReference type="InterPro" id="IPR023395">
    <property type="entry name" value="MCP_dom_sf"/>
</dbReference>
<evidence type="ECO:0000256" key="6">
    <source>
        <dbReference type="ARBA" id="ARBA00022989"/>
    </source>
</evidence>
<accession>A0AAV4JYN3</accession>
<dbReference type="Gene3D" id="1.50.40.10">
    <property type="entry name" value="Mitochondrial carrier domain"/>
    <property type="match status" value="1"/>
</dbReference>
<evidence type="ECO:0000256" key="4">
    <source>
        <dbReference type="ARBA" id="ARBA00022692"/>
    </source>
</evidence>
<feature type="repeat" description="Solcar" evidence="9">
    <location>
        <begin position="18"/>
        <end position="104"/>
    </location>
</feature>
<keyword evidence="6 11" id="KW-1133">Transmembrane helix</keyword>
<sequence length="112" mass="12332">MSYTFFQYEAQLRQDRIPAQVTNFIGGGVAGVLSWLIIMPFDVVKSKIQADPAGNIYKGFWDCTRQLYSTGGAKVFFLGFVPMAVRAFPVNAVTLMVYSEVLGHLNGETSIG</sequence>
<gene>
    <name evidence="12" type="ORF">ElyMa_007066900</name>
</gene>
<organism evidence="12 13">
    <name type="scientific">Elysia marginata</name>
    <dbReference type="NCBI Taxonomy" id="1093978"/>
    <lineage>
        <taxon>Eukaryota</taxon>
        <taxon>Metazoa</taxon>
        <taxon>Spiralia</taxon>
        <taxon>Lophotrochozoa</taxon>
        <taxon>Mollusca</taxon>
        <taxon>Gastropoda</taxon>
        <taxon>Heterobranchia</taxon>
        <taxon>Euthyneura</taxon>
        <taxon>Panpulmonata</taxon>
        <taxon>Sacoglossa</taxon>
        <taxon>Placobranchoidea</taxon>
        <taxon>Plakobranchidae</taxon>
        <taxon>Elysia</taxon>
    </lineage>
</organism>
<evidence type="ECO:0000256" key="5">
    <source>
        <dbReference type="ARBA" id="ARBA00022737"/>
    </source>
</evidence>
<comment type="subcellular location">
    <subcellularLocation>
        <location evidence="1">Mitochondrion membrane</location>
        <topology evidence="1">Multi-pass membrane protein</topology>
    </subcellularLocation>
</comment>
<dbReference type="EMBL" id="BMAT01014147">
    <property type="protein sequence ID" value="GFS26825.1"/>
    <property type="molecule type" value="Genomic_DNA"/>
</dbReference>
<dbReference type="PANTHER" id="PTHR45624:SF10">
    <property type="entry name" value="SLC (SOLUTE CARRIER) HOMOLOG"/>
    <property type="match status" value="1"/>
</dbReference>
<comment type="caution">
    <text evidence="12">The sequence shown here is derived from an EMBL/GenBank/DDBJ whole genome shotgun (WGS) entry which is preliminary data.</text>
</comment>
<dbReference type="Pfam" id="PF00153">
    <property type="entry name" value="Mito_carr"/>
    <property type="match status" value="1"/>
</dbReference>
<dbReference type="Proteomes" id="UP000762676">
    <property type="component" value="Unassembled WGS sequence"/>
</dbReference>
<evidence type="ECO:0000256" key="10">
    <source>
        <dbReference type="RuleBase" id="RU000488"/>
    </source>
</evidence>
<evidence type="ECO:0000256" key="9">
    <source>
        <dbReference type="PROSITE-ProRule" id="PRU00282"/>
    </source>
</evidence>
<feature type="transmembrane region" description="Helical" evidence="11">
    <location>
        <begin position="20"/>
        <end position="38"/>
    </location>
</feature>
<evidence type="ECO:0000313" key="12">
    <source>
        <dbReference type="EMBL" id="GFS26825.1"/>
    </source>
</evidence>
<dbReference type="GO" id="GO:0031966">
    <property type="term" value="C:mitochondrial membrane"/>
    <property type="evidence" value="ECO:0007669"/>
    <property type="project" value="UniProtKB-SubCell"/>
</dbReference>
<keyword evidence="13" id="KW-1185">Reference proteome</keyword>
<dbReference type="InterPro" id="IPR018108">
    <property type="entry name" value="MCP_transmembrane"/>
</dbReference>
<keyword evidence="3 10" id="KW-0813">Transport</keyword>
<keyword evidence="7" id="KW-0496">Mitochondrion</keyword>
<evidence type="ECO:0000256" key="1">
    <source>
        <dbReference type="ARBA" id="ARBA00004225"/>
    </source>
</evidence>
<name>A0AAV4JYN3_9GAST</name>
<evidence type="ECO:0000313" key="13">
    <source>
        <dbReference type="Proteomes" id="UP000762676"/>
    </source>
</evidence>
<evidence type="ECO:0000256" key="3">
    <source>
        <dbReference type="ARBA" id="ARBA00022448"/>
    </source>
</evidence>
<keyword evidence="8 9" id="KW-0472">Membrane</keyword>
<feature type="transmembrane region" description="Helical" evidence="11">
    <location>
        <begin position="75"/>
        <end position="98"/>
    </location>
</feature>
<evidence type="ECO:0000256" key="2">
    <source>
        <dbReference type="ARBA" id="ARBA00006375"/>
    </source>
</evidence>
<dbReference type="InterPro" id="IPR050567">
    <property type="entry name" value="Mitochondrial_Carrier"/>
</dbReference>
<evidence type="ECO:0000256" key="7">
    <source>
        <dbReference type="ARBA" id="ARBA00023128"/>
    </source>
</evidence>
<comment type="similarity">
    <text evidence="2 10">Belongs to the mitochondrial carrier (TC 2.A.29) family.</text>
</comment>
<proteinExistence type="inferred from homology"/>
<dbReference type="GO" id="GO:0022857">
    <property type="term" value="F:transmembrane transporter activity"/>
    <property type="evidence" value="ECO:0007669"/>
    <property type="project" value="TreeGrafter"/>
</dbReference>
<dbReference type="SUPFAM" id="SSF103506">
    <property type="entry name" value="Mitochondrial carrier"/>
    <property type="match status" value="1"/>
</dbReference>